<dbReference type="InterPro" id="IPR000719">
    <property type="entry name" value="Prot_kinase_dom"/>
</dbReference>
<keyword evidence="4" id="KW-0812">Transmembrane</keyword>
<dbReference type="PANTHER" id="PTHR44329">
    <property type="entry name" value="SERINE/THREONINE-PROTEIN KINASE TNNI3K-RELATED"/>
    <property type="match status" value="1"/>
</dbReference>
<dbReference type="InterPro" id="IPR051681">
    <property type="entry name" value="Ser/Thr_Kinases-Pseudokinases"/>
</dbReference>
<keyword evidence="4" id="KW-1133">Transmembrane helix</keyword>
<dbReference type="InterPro" id="IPR008271">
    <property type="entry name" value="Ser/Thr_kinase_AS"/>
</dbReference>
<sequence>MRPGGVSRRSEHWQYNSSDGTSIQRPSRNKKNHLDYGGLVGLLTVDRMSVVTLKPFPTATFTAQCFADAAKISPGCFAKAGADPSEWVDACTNLTMAVVLANAEKRASQDEPCYAAPPKLPFAYLDSVTHYAKTIDMSGHGIARLGNMQRRFDVALIVEDLSLAKNALTNVSNATPFADSLKTLSLAQNEIASLTQLVATNLKTLNLSANALPTLPPNASSLFPPRLEVLDLSYNTKLRTLNYVLFPSTLTTLYLDGNTIESLHLCNFGDLKTLSLVDAKIAQFTISIAQYNTLFQSVSVKTSSKTEISTSDCSTGSRQKLPSGLTVCVDGLSEGLSDTAYALIGVAVAVFVAGVSLFVYRRYRQSRKKGPAFSFSALANQTNRDMASARPLPMAHPMLDKNGDQQIGLGGRPRELTALATGADKGSDIRFDPQFQRFRIDHKEIVMHRTIASGGFGVVYLATYHSMDVAVKRMLPSAVEGNSDGVRDFMDEIRLCAQLDHPHIVRFIGVSWSTLKDLSAVLEFMPNGDLATLVRAKDDDSQRSSAALKLVWPAQTSVKTYSKVQVLSDVIAGLSYLHDLHVIHRDLKAKNVLLGAQFEAKLSDFGTSRQVVMDATMTAEIGTIAWIAPEILKGDRYSESADMYSFGVLVSEVDTGESPYGNAVSTNGTALPKPVIAMMVIEGELRPSFTDECPPEVLSIAQRCLDNDPLQRPSAVDVGRLLTMMLRSQTYAM</sequence>
<keyword evidence="6" id="KW-0808">Transferase</keyword>
<feature type="region of interest" description="Disordered" evidence="3">
    <location>
        <begin position="1"/>
        <end position="30"/>
    </location>
</feature>
<organism evidence="6 7">
    <name type="scientific">Saprolegnia diclina (strain VS20)</name>
    <dbReference type="NCBI Taxonomy" id="1156394"/>
    <lineage>
        <taxon>Eukaryota</taxon>
        <taxon>Sar</taxon>
        <taxon>Stramenopiles</taxon>
        <taxon>Oomycota</taxon>
        <taxon>Saprolegniomycetes</taxon>
        <taxon>Saprolegniales</taxon>
        <taxon>Saprolegniaceae</taxon>
        <taxon>Saprolegnia</taxon>
    </lineage>
</organism>
<evidence type="ECO:0000313" key="6">
    <source>
        <dbReference type="EMBL" id="EQC29512.1"/>
    </source>
</evidence>
<evidence type="ECO:0000259" key="5">
    <source>
        <dbReference type="PROSITE" id="PS50011"/>
    </source>
</evidence>
<dbReference type="Gene3D" id="1.10.510.10">
    <property type="entry name" value="Transferase(Phosphotransferase) domain 1"/>
    <property type="match status" value="1"/>
</dbReference>
<dbReference type="SUPFAM" id="SSF56112">
    <property type="entry name" value="Protein kinase-like (PK-like)"/>
    <property type="match status" value="1"/>
</dbReference>
<feature type="transmembrane region" description="Helical" evidence="4">
    <location>
        <begin position="340"/>
        <end position="360"/>
    </location>
</feature>
<dbReference type="RefSeq" id="XP_008617064.1">
    <property type="nucleotide sequence ID" value="XM_008618842.1"/>
</dbReference>
<feature type="domain" description="Protein kinase" evidence="5">
    <location>
        <begin position="445"/>
        <end position="726"/>
    </location>
</feature>
<dbReference type="Proteomes" id="UP000030762">
    <property type="component" value="Unassembled WGS sequence"/>
</dbReference>
<dbReference type="Gene3D" id="3.80.10.10">
    <property type="entry name" value="Ribonuclease Inhibitor"/>
    <property type="match status" value="1"/>
</dbReference>
<evidence type="ECO:0000256" key="1">
    <source>
        <dbReference type="ARBA" id="ARBA00022614"/>
    </source>
</evidence>
<proteinExistence type="predicted"/>
<feature type="compositionally biased region" description="Polar residues" evidence="3">
    <location>
        <begin position="13"/>
        <end position="26"/>
    </location>
</feature>
<dbReference type="InterPro" id="IPR032675">
    <property type="entry name" value="LRR_dom_sf"/>
</dbReference>
<accession>T0RI86</accession>
<keyword evidence="6" id="KW-0418">Kinase</keyword>
<dbReference type="Pfam" id="PF07714">
    <property type="entry name" value="PK_Tyr_Ser-Thr"/>
    <property type="match status" value="1"/>
</dbReference>
<dbReference type="GO" id="GO:0004674">
    <property type="term" value="F:protein serine/threonine kinase activity"/>
    <property type="evidence" value="ECO:0007669"/>
    <property type="project" value="TreeGrafter"/>
</dbReference>
<dbReference type="PROSITE" id="PS00108">
    <property type="entry name" value="PROTEIN_KINASE_ST"/>
    <property type="match status" value="1"/>
</dbReference>
<keyword evidence="2" id="KW-0677">Repeat</keyword>
<dbReference type="GO" id="GO:0005524">
    <property type="term" value="F:ATP binding"/>
    <property type="evidence" value="ECO:0007669"/>
    <property type="project" value="InterPro"/>
</dbReference>
<evidence type="ECO:0000256" key="3">
    <source>
        <dbReference type="SAM" id="MobiDB-lite"/>
    </source>
</evidence>
<dbReference type="PROSITE" id="PS51450">
    <property type="entry name" value="LRR"/>
    <property type="match status" value="1"/>
</dbReference>
<keyword evidence="7" id="KW-1185">Reference proteome</keyword>
<keyword evidence="1" id="KW-0433">Leucine-rich repeat</keyword>
<dbReference type="STRING" id="1156394.T0RI86"/>
<dbReference type="InterPro" id="IPR001611">
    <property type="entry name" value="Leu-rich_rpt"/>
</dbReference>
<name>T0RI86_SAPDV</name>
<keyword evidence="4" id="KW-0472">Membrane</keyword>
<dbReference type="PROSITE" id="PS50011">
    <property type="entry name" value="PROTEIN_KINASE_DOM"/>
    <property type="match status" value="1"/>
</dbReference>
<dbReference type="InterPro" id="IPR001245">
    <property type="entry name" value="Ser-Thr/Tyr_kinase_cat_dom"/>
</dbReference>
<dbReference type="VEuPathDB" id="FungiDB:SDRG_12761"/>
<dbReference type="GeneID" id="19953488"/>
<dbReference type="InParanoid" id="T0RI86"/>
<dbReference type="SMART" id="SM00220">
    <property type="entry name" value="S_TKc"/>
    <property type="match status" value="1"/>
</dbReference>
<dbReference type="PANTHER" id="PTHR44329:SF214">
    <property type="entry name" value="PROTEIN KINASE DOMAIN-CONTAINING PROTEIN"/>
    <property type="match status" value="1"/>
</dbReference>
<dbReference type="PRINTS" id="PR00109">
    <property type="entry name" value="TYRKINASE"/>
</dbReference>
<evidence type="ECO:0000256" key="4">
    <source>
        <dbReference type="SAM" id="Phobius"/>
    </source>
</evidence>
<evidence type="ECO:0000313" key="7">
    <source>
        <dbReference type="Proteomes" id="UP000030762"/>
    </source>
</evidence>
<dbReference type="AlphaFoldDB" id="T0RI86"/>
<gene>
    <name evidence="6" type="ORF">SDRG_12761</name>
</gene>
<reference evidence="6 7" key="1">
    <citation type="submission" date="2012-04" db="EMBL/GenBank/DDBJ databases">
        <title>The Genome Sequence of Saprolegnia declina VS20.</title>
        <authorList>
            <consortium name="The Broad Institute Genome Sequencing Platform"/>
            <person name="Russ C."/>
            <person name="Nusbaum C."/>
            <person name="Tyler B."/>
            <person name="van West P."/>
            <person name="Dieguez-Uribeondo J."/>
            <person name="de Bruijn I."/>
            <person name="Tripathy S."/>
            <person name="Jiang R."/>
            <person name="Young S.K."/>
            <person name="Zeng Q."/>
            <person name="Gargeya S."/>
            <person name="Fitzgerald M."/>
            <person name="Haas B."/>
            <person name="Abouelleil A."/>
            <person name="Alvarado L."/>
            <person name="Arachchi H.M."/>
            <person name="Berlin A."/>
            <person name="Chapman S.B."/>
            <person name="Goldberg J."/>
            <person name="Griggs A."/>
            <person name="Gujja S."/>
            <person name="Hansen M."/>
            <person name="Howarth C."/>
            <person name="Imamovic A."/>
            <person name="Larimer J."/>
            <person name="McCowen C."/>
            <person name="Montmayeur A."/>
            <person name="Murphy C."/>
            <person name="Neiman D."/>
            <person name="Pearson M."/>
            <person name="Priest M."/>
            <person name="Roberts A."/>
            <person name="Saif S."/>
            <person name="Shea T."/>
            <person name="Sisk P."/>
            <person name="Sykes S."/>
            <person name="Wortman J."/>
            <person name="Nusbaum C."/>
            <person name="Birren B."/>
        </authorList>
    </citation>
    <scope>NUCLEOTIDE SEQUENCE [LARGE SCALE GENOMIC DNA]</scope>
    <source>
        <strain evidence="6 7">VS20</strain>
    </source>
</reference>
<dbReference type="SUPFAM" id="SSF52058">
    <property type="entry name" value="L domain-like"/>
    <property type="match status" value="1"/>
</dbReference>
<evidence type="ECO:0000256" key="2">
    <source>
        <dbReference type="ARBA" id="ARBA00022737"/>
    </source>
</evidence>
<protein>
    <submittedName>
        <fullName evidence="6">TKL protein kinase</fullName>
    </submittedName>
</protein>
<dbReference type="EMBL" id="JH767183">
    <property type="protein sequence ID" value="EQC29512.1"/>
    <property type="molecule type" value="Genomic_DNA"/>
</dbReference>
<dbReference type="eggNOG" id="KOG0192">
    <property type="taxonomic scope" value="Eukaryota"/>
</dbReference>
<dbReference type="OrthoDB" id="4062651at2759"/>
<dbReference type="OMA" id="SESADMY"/>
<dbReference type="InterPro" id="IPR011009">
    <property type="entry name" value="Kinase-like_dom_sf"/>
</dbReference>